<accession>A0ABT0N7V3</accession>
<dbReference type="Proteomes" id="UP001202831">
    <property type="component" value="Unassembled WGS sequence"/>
</dbReference>
<protein>
    <submittedName>
        <fullName evidence="1">Uncharacterized protein</fullName>
    </submittedName>
</protein>
<gene>
    <name evidence="1" type="ORF">L2725_12155</name>
</gene>
<dbReference type="EMBL" id="JAKIKT010000004">
    <property type="protein sequence ID" value="MCL2914519.1"/>
    <property type="molecule type" value="Genomic_DNA"/>
</dbReference>
<proteinExistence type="predicted"/>
<comment type="caution">
    <text evidence="1">The sequence shown here is derived from an EMBL/GenBank/DDBJ whole genome shotgun (WGS) entry which is preliminary data.</text>
</comment>
<evidence type="ECO:0000313" key="1">
    <source>
        <dbReference type="EMBL" id="MCL2914519.1"/>
    </source>
</evidence>
<reference evidence="1 2" key="1">
    <citation type="submission" date="2022-01" db="EMBL/GenBank/DDBJ databases">
        <title>Whole genome-based taxonomy of the Shewanellaceae.</title>
        <authorList>
            <person name="Martin-Rodriguez A.J."/>
        </authorList>
    </citation>
    <scope>NUCLEOTIDE SEQUENCE [LARGE SCALE GENOMIC DNA]</scope>
    <source>
        <strain evidence="1 2">DSM 21332</strain>
    </source>
</reference>
<organism evidence="1 2">
    <name type="scientific">Shewanella corallii</name>
    <dbReference type="NCBI Taxonomy" id="560080"/>
    <lineage>
        <taxon>Bacteria</taxon>
        <taxon>Pseudomonadati</taxon>
        <taxon>Pseudomonadota</taxon>
        <taxon>Gammaproteobacteria</taxon>
        <taxon>Alteromonadales</taxon>
        <taxon>Shewanellaceae</taxon>
        <taxon>Shewanella</taxon>
    </lineage>
</organism>
<dbReference type="RefSeq" id="WP_249249201.1">
    <property type="nucleotide sequence ID" value="NZ_JAKIKT010000004.1"/>
</dbReference>
<name>A0ABT0N7V3_9GAMM</name>
<evidence type="ECO:0000313" key="2">
    <source>
        <dbReference type="Proteomes" id="UP001202831"/>
    </source>
</evidence>
<sequence>MAFLWILLQAGVPIAMAKCRSQPEQAWHEPTDAVNQMEKGMNKITASSLFALSSVTALAGCGNSNEPEYSKRITECLEAAHDATSSSGTVLFFKNPIRTCLDNRLAQQTLPAISFVDGDNRQIYLSSIEKPLVIQVLSNEHSASTFEREYLNEMVPQYSDKIDFIFVVNRDQEIPRMCSSQLYRAKSVEECTPFEYSKQAKLVYFDKERVEALEPGLGYLISGLRATEFPTTYYVNKDKTIFKLETIEDILVSSNVIYKVSPGKSDEAVARSSFEQRVPETLAMLVEYNQ</sequence>
<keyword evidence="2" id="KW-1185">Reference proteome</keyword>